<dbReference type="EMBL" id="QWEH01000010">
    <property type="protein sequence ID" value="RHW30986.1"/>
    <property type="molecule type" value="Genomic_DNA"/>
</dbReference>
<evidence type="ECO:0000259" key="1">
    <source>
        <dbReference type="Pfam" id="PF13468"/>
    </source>
</evidence>
<sequence>MEWLGIFDEALARKSGNPLIHQLVKALDNHVEAPIQYALRTNQIDAYIAHFNAEDISYNGPIPGSRKRTNGSTLNWRMLFPLSESTALPFLIEWGTEKNVPEDNDLINEQKLHTVMTPHDVQAYSLRVENGAVNLENASLFIKQGKNLTFTFA</sequence>
<dbReference type="PANTHER" id="PTHR40265">
    <property type="entry name" value="BLL2707 PROTEIN"/>
    <property type="match status" value="1"/>
</dbReference>
<dbReference type="OrthoDB" id="9111355at2"/>
<comment type="caution">
    <text evidence="2">The sequence shown here is derived from an EMBL/GenBank/DDBJ whole genome shotgun (WGS) entry which is preliminary data.</text>
</comment>
<proteinExistence type="predicted"/>
<reference evidence="2 3" key="1">
    <citation type="journal article" date="2007" name="Int. J. Syst. Evol. Microbiol.">
        <title>Oceanobacillus profundus sp. nov., isolated from a deep-sea sediment core.</title>
        <authorList>
            <person name="Kim Y.G."/>
            <person name="Choi D.H."/>
            <person name="Hyun S."/>
            <person name="Cho B.C."/>
        </authorList>
    </citation>
    <scope>NUCLEOTIDE SEQUENCE [LARGE SCALE GENOMIC DNA]</scope>
    <source>
        <strain evidence="2 3">DSM 18246</strain>
    </source>
</reference>
<organism evidence="2 3">
    <name type="scientific">Oceanobacillus profundus</name>
    <dbReference type="NCBI Taxonomy" id="372463"/>
    <lineage>
        <taxon>Bacteria</taxon>
        <taxon>Bacillati</taxon>
        <taxon>Bacillota</taxon>
        <taxon>Bacilli</taxon>
        <taxon>Bacillales</taxon>
        <taxon>Bacillaceae</taxon>
        <taxon>Oceanobacillus</taxon>
    </lineage>
</organism>
<dbReference type="AlphaFoldDB" id="A0A417YE98"/>
<evidence type="ECO:0000313" key="2">
    <source>
        <dbReference type="EMBL" id="RHW30986.1"/>
    </source>
</evidence>
<feature type="domain" description="Glyoxalase-like" evidence="1">
    <location>
        <begin position="1"/>
        <end position="110"/>
    </location>
</feature>
<dbReference type="InterPro" id="IPR025870">
    <property type="entry name" value="Glyoxalase-like_dom"/>
</dbReference>
<dbReference type="InterPro" id="IPR029068">
    <property type="entry name" value="Glyas_Bleomycin-R_OHBP_Dase"/>
</dbReference>
<dbReference type="Gene3D" id="3.10.180.10">
    <property type="entry name" value="2,3-Dihydroxybiphenyl 1,2-Dioxygenase, domain 1"/>
    <property type="match status" value="1"/>
</dbReference>
<gene>
    <name evidence="2" type="ORF">D1B32_14525</name>
</gene>
<name>A0A417YE98_9BACI</name>
<protein>
    <recommendedName>
        <fullName evidence="1">Glyoxalase-like domain-containing protein</fullName>
    </recommendedName>
</protein>
<dbReference type="PANTHER" id="PTHR40265:SF1">
    <property type="entry name" value="GLYOXALASE-LIKE DOMAIN-CONTAINING PROTEIN"/>
    <property type="match status" value="1"/>
</dbReference>
<evidence type="ECO:0000313" key="3">
    <source>
        <dbReference type="Proteomes" id="UP000285456"/>
    </source>
</evidence>
<accession>A0A417YE98</accession>
<keyword evidence="3" id="KW-1185">Reference proteome</keyword>
<dbReference type="Pfam" id="PF13468">
    <property type="entry name" value="Glyoxalase_3"/>
    <property type="match status" value="1"/>
</dbReference>
<dbReference type="Proteomes" id="UP000285456">
    <property type="component" value="Unassembled WGS sequence"/>
</dbReference>